<dbReference type="Gene3D" id="1.20.1250.20">
    <property type="entry name" value="MFS general substrate transporter like domains"/>
    <property type="match status" value="1"/>
</dbReference>
<dbReference type="CDD" id="cd17339">
    <property type="entry name" value="MFS_NIMT_CynX_like"/>
    <property type="match status" value="1"/>
</dbReference>
<accession>A0A857MF21</accession>
<dbReference type="RefSeq" id="WP_005182767.1">
    <property type="nucleotide sequence ID" value="NZ_CP045808.1"/>
</dbReference>
<dbReference type="AlphaFoldDB" id="A0A857MF21"/>
<protein>
    <submittedName>
        <fullName evidence="1">MFS transporter</fullName>
    </submittedName>
</protein>
<organism evidence="1">
    <name type="scientific">Gordonia amarae</name>
    <dbReference type="NCBI Taxonomy" id="36821"/>
    <lineage>
        <taxon>Bacteria</taxon>
        <taxon>Bacillati</taxon>
        <taxon>Actinomycetota</taxon>
        <taxon>Actinomycetes</taxon>
        <taxon>Mycobacteriales</taxon>
        <taxon>Gordoniaceae</taxon>
        <taxon>Gordonia</taxon>
    </lineage>
</organism>
<dbReference type="Pfam" id="PF07690">
    <property type="entry name" value="MFS_1"/>
    <property type="match status" value="1"/>
</dbReference>
<dbReference type="InterPro" id="IPR052524">
    <property type="entry name" value="MFS_Cyanate_Porter"/>
</dbReference>
<name>A0A857MF21_9ACTN</name>
<dbReference type="GO" id="GO:0022857">
    <property type="term" value="F:transmembrane transporter activity"/>
    <property type="evidence" value="ECO:0007669"/>
    <property type="project" value="InterPro"/>
</dbReference>
<dbReference type="PANTHER" id="PTHR23523">
    <property type="match status" value="1"/>
</dbReference>
<dbReference type="InterPro" id="IPR036259">
    <property type="entry name" value="MFS_trans_sf"/>
</dbReference>
<dbReference type="SUPFAM" id="SSF103473">
    <property type="entry name" value="MFS general substrate transporter"/>
    <property type="match status" value="1"/>
</dbReference>
<dbReference type="InterPro" id="IPR011701">
    <property type="entry name" value="MFS"/>
</dbReference>
<sequence>MSQEVVRDADRGSASTAWIAITAVGVMLVAANLRPAVVSVSPLVTDIRESTGYSAGTAGLLTTLPILFFGLAAPFAPWLAARFGFERTIFASLLLLIAGIGLRWIPGAAWLFLGSAVVGAAIGVCNVILPGLIKRDFTHSSGLMTGLYSMTMTGGAAVAAAFTVPIDDRFGGDWRKTLATWAILAVIAAVVWVPQLRQVHAGTYTRPAPLWGNKIAWAITVFMGSQSFVFYTFVAWLPTYLLDRGYDKTEAGTVLAGGQIAAIVGSLVVPIIAGRFADQRAAGVVTVASTVAGLLGLFCTDVWAVFWCMLVLFGPGSALGLALLFMVRRSRSAEQTNQVSGMSQCLGYVLAAVGPFALGVVHDVTGSWAAAFSVIAVALCTQAWGGWLAGRNIYMTPD</sequence>
<gene>
    <name evidence="1" type="ORF">GII30_19485</name>
</gene>
<reference evidence="1" key="1">
    <citation type="journal article" date="2021" name="Nat. Microbiol.">
        <title>Cocultivation of an ultrasmall environmental parasitic bacterium with lytic ability against bacteria associated with wastewater foams.</title>
        <authorList>
            <person name="Batinovic S."/>
            <person name="Rose J.J.A."/>
            <person name="Ratcliffe J."/>
            <person name="Seviour R.J."/>
            <person name="Petrovski S."/>
        </authorList>
    </citation>
    <scope>NUCLEOTIDE SEQUENCE</scope>
    <source>
        <strain evidence="1">CON44</strain>
    </source>
</reference>
<proteinExistence type="predicted"/>
<dbReference type="EMBL" id="CP045810">
    <property type="protein sequence ID" value="QHN41053.1"/>
    <property type="molecule type" value="Genomic_DNA"/>
</dbReference>
<dbReference type="PANTHER" id="PTHR23523:SF2">
    <property type="entry name" value="2-NITROIMIDAZOLE TRANSPORTER"/>
    <property type="match status" value="1"/>
</dbReference>
<evidence type="ECO:0000313" key="1">
    <source>
        <dbReference type="EMBL" id="QHN41053.1"/>
    </source>
</evidence>